<evidence type="ECO:0000256" key="5">
    <source>
        <dbReference type="PROSITE-ProRule" id="PRU10016"/>
    </source>
</evidence>
<dbReference type="KEGG" id="vg:41701753"/>
<sequence length="297" mass="34915">MTIEYLKLVRHVLNRGRVSKNRTGIDTLAVFGYQMRYDLTNNRLPMITTKHVNFEMIAKELFWFLRGDTNQRHLEEQNVKIWKANCSREFLDSRNLHHYIENETLGPIYGFQWRHFGAKYIDSNTDYTGQGIDQLAKVFDAIRNNPTDRRIIMSAWNPMDLDIMALPPCHSFIQFDVDVERGELSGQMYQRSADIMLGVPYNITSYSLLIHIIAQSCGLKAGEFVHTIGNAHIYNNHINCAIEQLNRKPYEMPKIEMHFGEMKTFEEFTNFINSLDISMFKLIDYKHHDRLFYKMAV</sequence>
<feature type="active site" evidence="5">
    <location>
        <position position="169"/>
    </location>
</feature>
<dbReference type="CDD" id="cd00351">
    <property type="entry name" value="TS_Pyrimidine_HMase"/>
    <property type="match status" value="1"/>
</dbReference>
<evidence type="ECO:0000256" key="3">
    <source>
        <dbReference type="ARBA" id="ARBA00022679"/>
    </source>
</evidence>
<dbReference type="OrthoDB" id="13491at10239"/>
<accession>A0A2I7G301</accession>
<dbReference type="NCBIfam" id="TIGR03284">
    <property type="entry name" value="thym_sym"/>
    <property type="match status" value="1"/>
</dbReference>
<dbReference type="RefSeq" id="YP_009551716.1">
    <property type="nucleotide sequence ID" value="NC_040536.1"/>
</dbReference>
<keyword evidence="3" id="KW-0808">Transferase</keyword>
<feature type="domain" description="Thymidylate synthase/dCMP hydroxymethylase" evidence="6">
    <location>
        <begin position="4"/>
        <end position="297"/>
    </location>
</feature>
<evidence type="ECO:0000256" key="4">
    <source>
        <dbReference type="ARBA" id="ARBA00022727"/>
    </source>
</evidence>
<dbReference type="InterPro" id="IPR036926">
    <property type="entry name" value="Thymidate_synth/dCMP_Mease_sf"/>
</dbReference>
<dbReference type="PROSITE" id="PS00091">
    <property type="entry name" value="THYMIDYLATE_SYNTHASE"/>
    <property type="match status" value="1"/>
</dbReference>
<keyword evidence="4" id="KW-0545">Nucleotide biosynthesis</keyword>
<dbReference type="InterPro" id="IPR000398">
    <property type="entry name" value="Thymidylate_synthase"/>
</dbReference>
<dbReference type="InterPro" id="IPR023451">
    <property type="entry name" value="Thymidate_synth/dCMP_Mease_dom"/>
</dbReference>
<keyword evidence="8" id="KW-1185">Reference proteome</keyword>
<dbReference type="EMBL" id="KY608910">
    <property type="protein sequence ID" value="AUQ43997.1"/>
    <property type="molecule type" value="Genomic_DNA"/>
</dbReference>
<dbReference type="GO" id="GO:0006231">
    <property type="term" value="P:dTMP biosynthetic process"/>
    <property type="evidence" value="ECO:0007669"/>
    <property type="project" value="InterPro"/>
</dbReference>
<dbReference type="Pfam" id="PF00303">
    <property type="entry name" value="Thymidylat_synt"/>
    <property type="match status" value="1"/>
</dbReference>
<dbReference type="PANTHER" id="PTHR11548">
    <property type="entry name" value="THYMIDYLATE SYNTHASE 1"/>
    <property type="match status" value="1"/>
</dbReference>
<dbReference type="PANTHER" id="PTHR11548:SF2">
    <property type="entry name" value="THYMIDYLATE SYNTHASE"/>
    <property type="match status" value="1"/>
</dbReference>
<organism evidence="7">
    <name type="scientific">Esparto virus</name>
    <dbReference type="NCBI Taxonomy" id="2072209"/>
    <lineage>
        <taxon>Viruses</taxon>
        <taxon>Viruses incertae sedis</taxon>
        <taxon>Naldaviricetes</taxon>
        <taxon>Lefavirales</taxon>
        <taxon>Nudiviridae</taxon>
        <taxon>Alphanudivirus</taxon>
        <taxon>Alphanudivirus tertidromelanogasteris</taxon>
    </lineage>
</organism>
<proteinExistence type="inferred from homology"/>
<dbReference type="Gene3D" id="3.30.572.10">
    <property type="entry name" value="Thymidylate synthase/dCMP hydroxymethylase domain"/>
    <property type="match status" value="1"/>
</dbReference>
<keyword evidence="2 7" id="KW-0489">Methyltransferase</keyword>
<dbReference type="HAMAP" id="MF_00008">
    <property type="entry name" value="Thymidy_synth_bact"/>
    <property type="match status" value="1"/>
</dbReference>
<dbReference type="GeneID" id="41701753"/>
<dbReference type="InterPro" id="IPR045097">
    <property type="entry name" value="Thymidate_synth/dCMP_Mease"/>
</dbReference>
<evidence type="ECO:0000313" key="8">
    <source>
        <dbReference type="Proteomes" id="UP000290737"/>
    </source>
</evidence>
<dbReference type="FunFam" id="3.30.572.10:FF:000013">
    <property type="entry name" value="Thymidylate synthase"/>
    <property type="match status" value="1"/>
</dbReference>
<protein>
    <recommendedName>
        <fullName evidence="1">thymidylate synthase</fullName>
        <ecNumber evidence="1">2.1.1.45</ecNumber>
    </recommendedName>
</protein>
<dbReference type="InterPro" id="IPR020940">
    <property type="entry name" value="Thymidylate_synthase_AS"/>
</dbReference>
<dbReference type="EC" id="2.1.1.45" evidence="1"/>
<evidence type="ECO:0000256" key="1">
    <source>
        <dbReference type="ARBA" id="ARBA00011947"/>
    </source>
</evidence>
<name>A0A2I7G301_9VIRU</name>
<dbReference type="PRINTS" id="PR00108">
    <property type="entry name" value="THYMDSNTHASE"/>
</dbReference>
<reference evidence="7" key="1">
    <citation type="journal article" date="2021" name="Virus">
        <title>The discovery, distribution and diversity of DNA viruses associated with Drosophila melanogaster in Europe.</title>
        <authorList>
            <person name="Wallace M.A."/>
            <person name="Coffman K.A."/>
            <person name="Gilbert C."/>
            <person name="Ravindran S."/>
            <person name="Albery G.F."/>
            <person name="Abbott J."/>
            <person name="Argyridou E."/>
            <person name="Bellosta P."/>
            <person name="Betancourt A.J."/>
            <person name="Colinet H."/>
            <person name="Eric K."/>
            <person name="Glaser-Schmitt A."/>
            <person name="Grath S."/>
            <person name="Jelic M."/>
            <person name="Kankare M."/>
            <person name="Kozeretska I."/>
            <person name="Loeschcke V."/>
            <person name="Montchamp-Moreau C."/>
            <person name="Ometto L."/>
            <person name="Onder B.S."/>
            <person name="Orengo D.J."/>
            <person name="Parsch J."/>
            <person name="Pascual M."/>
            <person name="Patenkovic A."/>
            <person name="Puerma E."/>
            <person name="Ritchie M.G."/>
            <person name="Rota-Stabelli O."/>
            <person name="Schou M.F."/>
            <person name="Serga S.V."/>
            <person name="Stamenkovic-Radak M."/>
            <person name="Tanaskovic M."/>
            <person name="Veselinovic M.S."/>
            <person name="Vieira J."/>
            <person name="Vieira C.P."/>
            <person name="Kapun M."/>
            <person name="Flatt T."/>
            <person name="Gonzalez J."/>
            <person name="Staubach F."/>
            <person name="Obbard D.J."/>
        </authorList>
    </citation>
    <scope>NUCLEOTIDE SEQUENCE</scope>
    <source>
        <strain evidence="7">SRR3939042_Esparto_2012</strain>
    </source>
</reference>
<evidence type="ECO:0000313" key="7">
    <source>
        <dbReference type="EMBL" id="AUQ43997.1"/>
    </source>
</evidence>
<evidence type="ECO:0000256" key="2">
    <source>
        <dbReference type="ARBA" id="ARBA00022603"/>
    </source>
</evidence>
<evidence type="ECO:0000259" key="6">
    <source>
        <dbReference type="Pfam" id="PF00303"/>
    </source>
</evidence>
<dbReference type="GO" id="GO:0004799">
    <property type="term" value="F:thymidylate synthase activity"/>
    <property type="evidence" value="ECO:0007669"/>
    <property type="project" value="UniProtKB-EC"/>
</dbReference>
<dbReference type="SUPFAM" id="SSF55831">
    <property type="entry name" value="Thymidylate synthase/dCMP hydroxymethylase"/>
    <property type="match status" value="1"/>
</dbReference>
<dbReference type="Proteomes" id="UP000290737">
    <property type="component" value="Genome"/>
</dbReference>
<dbReference type="GO" id="GO:0032259">
    <property type="term" value="P:methylation"/>
    <property type="evidence" value="ECO:0007669"/>
    <property type="project" value="UniProtKB-KW"/>
</dbReference>